<evidence type="ECO:0000256" key="3">
    <source>
        <dbReference type="PROSITE-ProRule" id="PRU00708"/>
    </source>
</evidence>
<feature type="repeat" description="PPR" evidence="3">
    <location>
        <begin position="70"/>
        <end position="104"/>
    </location>
</feature>
<keyword evidence="2" id="KW-0677">Repeat</keyword>
<dbReference type="PANTHER" id="PTHR47926">
    <property type="entry name" value="PENTATRICOPEPTIDE REPEAT-CONTAINING PROTEIN"/>
    <property type="match status" value="1"/>
</dbReference>
<dbReference type="PROSITE" id="PS51375">
    <property type="entry name" value="PPR"/>
    <property type="match status" value="4"/>
</dbReference>
<dbReference type="GO" id="GO:0009451">
    <property type="term" value="P:RNA modification"/>
    <property type="evidence" value="ECO:0007669"/>
    <property type="project" value="InterPro"/>
</dbReference>
<dbReference type="InterPro" id="IPR002885">
    <property type="entry name" value="PPR_rpt"/>
</dbReference>
<dbReference type="InterPro" id="IPR046848">
    <property type="entry name" value="E_motif"/>
</dbReference>
<gene>
    <name evidence="4" type="ORF">POPTR_012G140400</name>
</gene>
<evidence type="ECO:0000256" key="2">
    <source>
        <dbReference type="ARBA" id="ARBA00022737"/>
    </source>
</evidence>
<accession>A0A3N7FUR9</accession>
<evidence type="ECO:0000313" key="4">
    <source>
        <dbReference type="EMBL" id="RQO98733.1"/>
    </source>
</evidence>
<dbReference type="InParanoid" id="A0A3N7FUR9"/>
<keyword evidence="5" id="KW-1185">Reference proteome</keyword>
<dbReference type="PANTHER" id="PTHR47926:SF403">
    <property type="entry name" value="PENTACOTRIPEPTIDE-REPEAT REGION OF PRORP DOMAIN-CONTAINING PROTEIN"/>
    <property type="match status" value="1"/>
</dbReference>
<dbReference type="Pfam" id="PF20431">
    <property type="entry name" value="E_motif"/>
    <property type="match status" value="1"/>
</dbReference>
<dbReference type="OMA" id="TYPYVLN"/>
<dbReference type="Gene3D" id="1.25.40.10">
    <property type="entry name" value="Tetratricopeptide repeat domain"/>
    <property type="match status" value="4"/>
</dbReference>
<dbReference type="Pfam" id="PF01535">
    <property type="entry name" value="PPR"/>
    <property type="match status" value="2"/>
</dbReference>
<dbReference type="InterPro" id="IPR011990">
    <property type="entry name" value="TPR-like_helical_dom_sf"/>
</dbReference>
<dbReference type="SUPFAM" id="SSF48452">
    <property type="entry name" value="TPR-like"/>
    <property type="match status" value="2"/>
</dbReference>
<evidence type="ECO:0000313" key="5">
    <source>
        <dbReference type="Proteomes" id="UP000006729"/>
    </source>
</evidence>
<dbReference type="Gramene" id="Potri.012G140400.2.v4.1">
    <property type="protein sequence ID" value="Potri.012G140400.2.v4.1"/>
    <property type="gene ID" value="Potri.012G140400.v4.1"/>
</dbReference>
<protein>
    <recommendedName>
        <fullName evidence="6">Pentacotripeptide-repeat region of PRORP domain-containing protein</fullName>
    </recommendedName>
</protein>
<dbReference type="InterPro" id="IPR046960">
    <property type="entry name" value="PPR_At4g14850-like_plant"/>
</dbReference>
<feature type="repeat" description="PPR" evidence="3">
    <location>
        <begin position="375"/>
        <end position="409"/>
    </location>
</feature>
<dbReference type="Pfam" id="PF13041">
    <property type="entry name" value="PPR_2"/>
    <property type="match status" value="3"/>
</dbReference>
<dbReference type="FunFam" id="1.25.40.10:FF:000333">
    <property type="entry name" value="Pentatricopeptide repeat-containing protein"/>
    <property type="match status" value="1"/>
</dbReference>
<reference evidence="4 5" key="1">
    <citation type="journal article" date="2006" name="Science">
        <title>The genome of black cottonwood, Populus trichocarpa (Torr. &amp; Gray).</title>
        <authorList>
            <person name="Tuskan G.A."/>
            <person name="Difazio S."/>
            <person name="Jansson S."/>
            <person name="Bohlmann J."/>
            <person name="Grigoriev I."/>
            <person name="Hellsten U."/>
            <person name="Putnam N."/>
            <person name="Ralph S."/>
            <person name="Rombauts S."/>
            <person name="Salamov A."/>
            <person name="Schein J."/>
            <person name="Sterck L."/>
            <person name="Aerts A."/>
            <person name="Bhalerao R.R."/>
            <person name="Bhalerao R.P."/>
            <person name="Blaudez D."/>
            <person name="Boerjan W."/>
            <person name="Brun A."/>
            <person name="Brunner A."/>
            <person name="Busov V."/>
            <person name="Campbell M."/>
            <person name="Carlson J."/>
            <person name="Chalot M."/>
            <person name="Chapman J."/>
            <person name="Chen G.L."/>
            <person name="Cooper D."/>
            <person name="Coutinho P.M."/>
            <person name="Couturier J."/>
            <person name="Covert S."/>
            <person name="Cronk Q."/>
            <person name="Cunningham R."/>
            <person name="Davis J."/>
            <person name="Degroeve S."/>
            <person name="Dejardin A."/>
            <person name="Depamphilis C."/>
            <person name="Detter J."/>
            <person name="Dirks B."/>
            <person name="Dubchak I."/>
            <person name="Duplessis S."/>
            <person name="Ehlting J."/>
            <person name="Ellis B."/>
            <person name="Gendler K."/>
            <person name="Goodstein D."/>
            <person name="Gribskov M."/>
            <person name="Grimwood J."/>
            <person name="Groover A."/>
            <person name="Gunter L."/>
            <person name="Hamberger B."/>
            <person name="Heinze B."/>
            <person name="Helariutta Y."/>
            <person name="Henrissat B."/>
            <person name="Holligan D."/>
            <person name="Holt R."/>
            <person name="Huang W."/>
            <person name="Islam-Faridi N."/>
            <person name="Jones S."/>
            <person name="Jones-Rhoades M."/>
            <person name="Jorgensen R."/>
            <person name="Joshi C."/>
            <person name="Kangasjarvi J."/>
            <person name="Karlsson J."/>
            <person name="Kelleher C."/>
            <person name="Kirkpatrick R."/>
            <person name="Kirst M."/>
            <person name="Kohler A."/>
            <person name="Kalluri U."/>
            <person name="Larimer F."/>
            <person name="Leebens-Mack J."/>
            <person name="Leple J.C."/>
            <person name="Locascio P."/>
            <person name="Lou Y."/>
            <person name="Lucas S."/>
            <person name="Martin F."/>
            <person name="Montanini B."/>
            <person name="Napoli C."/>
            <person name="Nelson D.R."/>
            <person name="Nelson C."/>
            <person name="Nieminen K."/>
            <person name="Nilsson O."/>
            <person name="Pereda V."/>
            <person name="Peter G."/>
            <person name="Philippe R."/>
            <person name="Pilate G."/>
            <person name="Poliakov A."/>
            <person name="Razumovskaya J."/>
            <person name="Richardson P."/>
            <person name="Rinaldi C."/>
            <person name="Ritland K."/>
            <person name="Rouze P."/>
            <person name="Ryaboy D."/>
            <person name="Schmutz J."/>
            <person name="Schrader J."/>
            <person name="Segerman B."/>
            <person name="Shin H."/>
            <person name="Siddiqui A."/>
            <person name="Sterky F."/>
            <person name="Terry A."/>
            <person name="Tsai C.J."/>
            <person name="Uberbacher E."/>
            <person name="Unneberg P."/>
            <person name="Vahala J."/>
            <person name="Wall K."/>
            <person name="Wessler S."/>
            <person name="Yang G."/>
            <person name="Yin T."/>
            <person name="Douglas C."/>
            <person name="Marra M."/>
            <person name="Sandberg G."/>
            <person name="Van de Peer Y."/>
            <person name="Rokhsar D."/>
        </authorList>
    </citation>
    <scope>NUCLEOTIDE SEQUENCE [LARGE SCALE GENOMIC DNA]</scope>
    <source>
        <strain evidence="5">cv. Nisqually</strain>
    </source>
</reference>
<dbReference type="FunFam" id="1.25.40.10:FF:000090">
    <property type="entry name" value="Pentatricopeptide repeat-containing protein, chloroplastic"/>
    <property type="match status" value="1"/>
</dbReference>
<dbReference type="NCBIfam" id="TIGR00756">
    <property type="entry name" value="PPR"/>
    <property type="match status" value="6"/>
</dbReference>
<dbReference type="GO" id="GO:0003723">
    <property type="term" value="F:RNA binding"/>
    <property type="evidence" value="ECO:0007669"/>
    <property type="project" value="InterPro"/>
</dbReference>
<dbReference type="EMBL" id="CM009301">
    <property type="protein sequence ID" value="RQO98733.1"/>
    <property type="molecule type" value="Genomic_DNA"/>
</dbReference>
<evidence type="ECO:0008006" key="6">
    <source>
        <dbReference type="Google" id="ProtNLM"/>
    </source>
</evidence>
<dbReference type="SMR" id="A0A3N7FUR9"/>
<dbReference type="AlphaFoldDB" id="A0A3N7FUR9"/>
<dbReference type="OrthoDB" id="185373at2759"/>
<organism evidence="4 5">
    <name type="scientific">Populus trichocarpa</name>
    <name type="common">Western balsam poplar</name>
    <name type="synonym">Populus balsamifera subsp. trichocarpa</name>
    <dbReference type="NCBI Taxonomy" id="3694"/>
    <lineage>
        <taxon>Eukaryota</taxon>
        <taxon>Viridiplantae</taxon>
        <taxon>Streptophyta</taxon>
        <taxon>Embryophyta</taxon>
        <taxon>Tracheophyta</taxon>
        <taxon>Spermatophyta</taxon>
        <taxon>Magnoliopsida</taxon>
        <taxon>eudicotyledons</taxon>
        <taxon>Gunneridae</taxon>
        <taxon>Pentapetalae</taxon>
        <taxon>rosids</taxon>
        <taxon>fabids</taxon>
        <taxon>Malpighiales</taxon>
        <taxon>Salicaceae</taxon>
        <taxon>Saliceae</taxon>
        <taxon>Populus</taxon>
    </lineage>
</organism>
<comment type="similarity">
    <text evidence="1">Belongs to the PPR family. PCMP-H subfamily.</text>
</comment>
<dbReference type="Proteomes" id="UP000006729">
    <property type="component" value="Chromosome 12"/>
</dbReference>
<evidence type="ECO:0000256" key="1">
    <source>
        <dbReference type="ARBA" id="ARBA00006643"/>
    </source>
</evidence>
<feature type="repeat" description="PPR" evidence="3">
    <location>
        <begin position="213"/>
        <end position="247"/>
    </location>
</feature>
<sequence>MPCNLELKISKTLPKCTFQHLKQIHALIITCSLSKNIKIFSKFLRRTTEFGRMDYSNLIFSQMGHDSSAEIVIWNAMIRGYAFNGPFQECIRMFDEMPQRGLKPHNFTYPYVINSCCELEWYGRGKRVHCEIVKSGFESSYAVANSLFNMYLKMPASFDVGLASNCKLDYARKIFDDMCVRPVELWNQMIGKYVNIGDVKSARELFDIMPERDIVSWNSMILGYAKGGKVANARGLFEKMPEKNVISWTSMIGAYADTDDLETARSFFETMPQRNVVSWNSMISSYAKHGKFVESLNLFVQMQSEGVTPDGYTFVSVLSACSNLGDLEFGKYIHYLSGDLSQSEVMVGTALTEMYAQCGDVDKAFAVFIKIGKRDVFCWNVIIKALALHGRSEEAIKIFLLMRKTGLKPNDFTFTSALFACSHGGLVEEGHIIFNSMEKDYKIIPKITHYGCLIDMLCRNGQLEEAMLLVEDMPFQPDVAIWGALLGGCRVTGDLKLAEKVVEKATEMETNESGVYVLLSNIHASAGQWIEAADARKKMDEKKISKKTGSSVV</sequence>
<name>A0A3N7FUR9_POPTR</name>
<proteinExistence type="inferred from homology"/>
<feature type="repeat" description="PPR" evidence="3">
    <location>
        <begin position="275"/>
        <end position="309"/>
    </location>
</feature>
<dbReference type="Pfam" id="PF12854">
    <property type="entry name" value="PPR_1"/>
    <property type="match status" value="1"/>
</dbReference>